<evidence type="ECO:0000313" key="1">
    <source>
        <dbReference type="EMBL" id="SDI83238.1"/>
    </source>
</evidence>
<dbReference type="RefSeq" id="WP_091591930.1">
    <property type="nucleotide sequence ID" value="NZ_FNEE01000003.1"/>
</dbReference>
<sequence>MRTLENDLVMSVLKILADSEHPETGMTTAELAKKLREQIEPTAEDREPLQGRKDDRLSQVIRNLVSHRTLERRGLAIYYKNPITGRGHYRLTAMGNRTLNEARNYR</sequence>
<proteinExistence type="predicted"/>
<organism evidence="1 2">
    <name type="scientific">Mesorhizobium muleiense</name>
    <dbReference type="NCBI Taxonomy" id="1004279"/>
    <lineage>
        <taxon>Bacteria</taxon>
        <taxon>Pseudomonadati</taxon>
        <taxon>Pseudomonadota</taxon>
        <taxon>Alphaproteobacteria</taxon>
        <taxon>Hyphomicrobiales</taxon>
        <taxon>Phyllobacteriaceae</taxon>
        <taxon>Mesorhizobium</taxon>
    </lineage>
</organism>
<name>A0A1G8NSU2_9HYPH</name>
<dbReference type="EMBL" id="FNEE01000003">
    <property type="protein sequence ID" value="SDI83238.1"/>
    <property type="molecule type" value="Genomic_DNA"/>
</dbReference>
<evidence type="ECO:0000313" key="2">
    <source>
        <dbReference type="Proteomes" id="UP000198894"/>
    </source>
</evidence>
<dbReference type="Proteomes" id="UP000198894">
    <property type="component" value="Unassembled WGS sequence"/>
</dbReference>
<keyword evidence="2" id="KW-1185">Reference proteome</keyword>
<protein>
    <submittedName>
        <fullName evidence="1">Uncharacterized protein</fullName>
    </submittedName>
</protein>
<gene>
    <name evidence="1" type="ORF">SAMN05428953_10350</name>
</gene>
<accession>A0A1G8NSU2</accession>
<dbReference type="AlphaFoldDB" id="A0A1G8NSU2"/>
<reference evidence="2" key="1">
    <citation type="submission" date="2016-10" db="EMBL/GenBank/DDBJ databases">
        <authorList>
            <person name="Varghese N."/>
            <person name="Submissions S."/>
        </authorList>
    </citation>
    <scope>NUCLEOTIDE SEQUENCE [LARGE SCALE GENOMIC DNA]</scope>
    <source>
        <strain evidence="2">CGMCC 1.11022</strain>
    </source>
</reference>